<dbReference type="AlphaFoldDB" id="A0A8S9S9C5"/>
<dbReference type="EMBL" id="QGKX02000088">
    <property type="protein sequence ID" value="KAF3589236.1"/>
    <property type="molecule type" value="Genomic_DNA"/>
</dbReference>
<evidence type="ECO:0000313" key="3">
    <source>
        <dbReference type="EMBL" id="KAF3589236.1"/>
    </source>
</evidence>
<proteinExistence type="predicted"/>
<evidence type="ECO:0000256" key="2">
    <source>
        <dbReference type="SAM" id="Phobius"/>
    </source>
</evidence>
<keyword evidence="2" id="KW-0472">Membrane</keyword>
<name>A0A8S9S9C5_BRACR</name>
<feature type="region of interest" description="Disordered" evidence="1">
    <location>
        <begin position="237"/>
        <end position="259"/>
    </location>
</feature>
<organism evidence="3 4">
    <name type="scientific">Brassica cretica</name>
    <name type="common">Mustard</name>
    <dbReference type="NCBI Taxonomy" id="69181"/>
    <lineage>
        <taxon>Eukaryota</taxon>
        <taxon>Viridiplantae</taxon>
        <taxon>Streptophyta</taxon>
        <taxon>Embryophyta</taxon>
        <taxon>Tracheophyta</taxon>
        <taxon>Spermatophyta</taxon>
        <taxon>Magnoliopsida</taxon>
        <taxon>eudicotyledons</taxon>
        <taxon>Gunneridae</taxon>
        <taxon>Pentapetalae</taxon>
        <taxon>rosids</taxon>
        <taxon>malvids</taxon>
        <taxon>Brassicales</taxon>
        <taxon>Brassicaceae</taxon>
        <taxon>Brassiceae</taxon>
        <taxon>Brassica</taxon>
    </lineage>
</organism>
<sequence length="284" mass="32024">MFLDGLSSRRWSEWGGTLGFSGVVAWCLVTILCFTVVQRRRQIFSAGTCSGNWWSCGGGFTKTETDLPVSSAATRASSPGEHGRVAGRVADELSRDTGQLDRRARPLEEPCLYQRLLRDLFSDVTLLLSSFSRSKIRFSGHRARSRASVSYSVGSVGWLSDAEPWWKDFGRLFLRWLSPQPVFLVRFHLMVPGSLVLILTPPPIIGISRLCYSGDDTKRTGIRSNEARHGFLLQPERQRNTEKKDRWPDGTIQGQDAHEGKKETVLWPINGEFMNDPLMGFDHY</sequence>
<gene>
    <name evidence="3" type="ORF">F2Q69_00030231</name>
</gene>
<comment type="caution">
    <text evidence="3">The sequence shown here is derived from an EMBL/GenBank/DDBJ whole genome shotgun (WGS) entry which is preliminary data.</text>
</comment>
<dbReference type="Proteomes" id="UP000712600">
    <property type="component" value="Unassembled WGS sequence"/>
</dbReference>
<evidence type="ECO:0000256" key="1">
    <source>
        <dbReference type="SAM" id="MobiDB-lite"/>
    </source>
</evidence>
<keyword evidence="2" id="KW-0812">Transmembrane</keyword>
<reference evidence="3" key="1">
    <citation type="submission" date="2019-12" db="EMBL/GenBank/DDBJ databases">
        <title>Genome sequencing and annotation of Brassica cretica.</title>
        <authorList>
            <person name="Studholme D.J."/>
            <person name="Sarris P."/>
        </authorList>
    </citation>
    <scope>NUCLEOTIDE SEQUENCE</scope>
    <source>
        <strain evidence="3">PFS-109/04</strain>
        <tissue evidence="3">Leaf</tissue>
    </source>
</reference>
<feature type="transmembrane region" description="Helical" evidence="2">
    <location>
        <begin position="20"/>
        <end position="37"/>
    </location>
</feature>
<protein>
    <submittedName>
        <fullName evidence="3">Uncharacterized protein</fullName>
    </submittedName>
</protein>
<feature type="compositionally biased region" description="Basic and acidic residues" evidence="1">
    <location>
        <begin position="237"/>
        <end position="248"/>
    </location>
</feature>
<keyword evidence="2" id="KW-1133">Transmembrane helix</keyword>
<evidence type="ECO:0000313" key="4">
    <source>
        <dbReference type="Proteomes" id="UP000712600"/>
    </source>
</evidence>
<accession>A0A8S9S9C5</accession>